<name>A0A1Y1UHM2_9TREE</name>
<dbReference type="RefSeq" id="XP_021871065.1">
    <property type="nucleotide sequence ID" value="XM_022012734.1"/>
</dbReference>
<dbReference type="GeneID" id="33554542"/>
<reference evidence="2 3" key="1">
    <citation type="submission" date="2017-03" db="EMBL/GenBank/DDBJ databases">
        <title>Widespread Adenine N6-methylation of Active Genes in Fungi.</title>
        <authorList>
            <consortium name="DOE Joint Genome Institute"/>
            <person name="Mondo S.J."/>
            <person name="Dannebaum R.O."/>
            <person name="Kuo R.C."/>
            <person name="Louie K.B."/>
            <person name="Bewick A.J."/>
            <person name="Labutti K."/>
            <person name="Haridas S."/>
            <person name="Kuo A."/>
            <person name="Salamov A."/>
            <person name="Ahrendt S.R."/>
            <person name="Lau R."/>
            <person name="Bowen B.P."/>
            <person name="Lipzen A."/>
            <person name="Sullivan W."/>
            <person name="Andreopoulos W.B."/>
            <person name="Clum A."/>
            <person name="Lindquist E."/>
            <person name="Daum C."/>
            <person name="Northen T.R."/>
            <person name="Ramamoorthy G."/>
            <person name="Schmitz R.J."/>
            <person name="Gryganskyi A."/>
            <person name="Culley D."/>
            <person name="Magnuson J."/>
            <person name="James T.Y."/>
            <person name="O'Malley M.A."/>
            <person name="Stajich J.E."/>
            <person name="Spatafora J.W."/>
            <person name="Visel A."/>
            <person name="Grigoriev I.V."/>
        </authorList>
    </citation>
    <scope>NUCLEOTIDE SEQUENCE [LARGE SCALE GENOMIC DNA]</scope>
    <source>
        <strain evidence="2 3">NRRL Y-17943</strain>
    </source>
</reference>
<gene>
    <name evidence="2" type="ORF">BD324DRAFT_422242</name>
</gene>
<sequence length="154" mass="16494">MFLLPLRRLCPYSLPHPDSTSNHPSLSGRSGQSVTFWSSPLLPPLTLNGLTLSRRLVFDSSTLLSSFLSTIDSSVKGNQAFILPSAKAKTSAPPLSWCGAVSTRTEAPRFSPPVSASRSVGSRPPDHRRLSRWGMGKKAAEVCGSGSRRSACVI</sequence>
<comment type="caution">
    <text evidence="2">The sequence shown here is derived from an EMBL/GenBank/DDBJ whole genome shotgun (WGS) entry which is preliminary data.</text>
</comment>
<protein>
    <submittedName>
        <fullName evidence="2">Uncharacterized protein</fullName>
    </submittedName>
</protein>
<accession>A0A1Y1UHM2</accession>
<evidence type="ECO:0000313" key="3">
    <source>
        <dbReference type="Proteomes" id="UP000193218"/>
    </source>
</evidence>
<proteinExistence type="predicted"/>
<evidence type="ECO:0000256" key="1">
    <source>
        <dbReference type="SAM" id="MobiDB-lite"/>
    </source>
</evidence>
<organism evidence="2 3">
    <name type="scientific">Kockovaella imperatae</name>
    <dbReference type="NCBI Taxonomy" id="4999"/>
    <lineage>
        <taxon>Eukaryota</taxon>
        <taxon>Fungi</taxon>
        <taxon>Dikarya</taxon>
        <taxon>Basidiomycota</taxon>
        <taxon>Agaricomycotina</taxon>
        <taxon>Tremellomycetes</taxon>
        <taxon>Tremellales</taxon>
        <taxon>Cuniculitremaceae</taxon>
        <taxon>Kockovaella</taxon>
    </lineage>
</organism>
<keyword evidence="3" id="KW-1185">Reference proteome</keyword>
<dbReference type="InParanoid" id="A0A1Y1UHM2"/>
<dbReference type="EMBL" id="NBSH01000006">
    <property type="protein sequence ID" value="ORX37027.1"/>
    <property type="molecule type" value="Genomic_DNA"/>
</dbReference>
<dbReference type="Proteomes" id="UP000193218">
    <property type="component" value="Unassembled WGS sequence"/>
</dbReference>
<evidence type="ECO:0000313" key="2">
    <source>
        <dbReference type="EMBL" id="ORX37027.1"/>
    </source>
</evidence>
<feature type="region of interest" description="Disordered" evidence="1">
    <location>
        <begin position="108"/>
        <end position="130"/>
    </location>
</feature>
<dbReference type="AlphaFoldDB" id="A0A1Y1UHM2"/>